<feature type="transmembrane region" description="Helical" evidence="2">
    <location>
        <begin position="209"/>
        <end position="230"/>
    </location>
</feature>
<feature type="transmembrane region" description="Helical" evidence="2">
    <location>
        <begin position="150"/>
        <end position="171"/>
    </location>
</feature>
<evidence type="ECO:0000313" key="4">
    <source>
        <dbReference type="EMBL" id="WPD18068.1"/>
    </source>
</evidence>
<feature type="transmembrane region" description="Helical" evidence="2">
    <location>
        <begin position="21"/>
        <end position="44"/>
    </location>
</feature>
<feature type="compositionally biased region" description="Gly residues" evidence="1">
    <location>
        <begin position="178"/>
        <end position="190"/>
    </location>
</feature>
<keyword evidence="5" id="KW-1185">Reference proteome</keyword>
<feature type="transmembrane region" description="Helical" evidence="2">
    <location>
        <begin position="242"/>
        <end position="264"/>
    </location>
</feature>
<dbReference type="PANTHER" id="PTHR37810:SF5">
    <property type="entry name" value="IMMUNITY PROTEIN SDPI"/>
    <property type="match status" value="1"/>
</dbReference>
<feature type="domain" description="DUF1648" evidence="3">
    <location>
        <begin position="33"/>
        <end position="77"/>
    </location>
</feature>
<sequence>MDPKSQAQLLKEAFRKPPGPWEWLLEGLAFLAMAATWAVVLVAWSHLPDQIPTHFGLGGEPDAYGPRRSLFLLVGVQLAIWVGMTLLILLVPRGTINWPGEITETNAQRVATSIRGMLRGMKAFVVVLLGFLALETVLIGLGRQARLADWLLPVALILPPFMLAVGLAYGLSGPEPGYGQGTGGKGGTSGTAGRRSPAVGQPRRGRQTLFWSLVLLALLALASWAPIWIVQEWGWAPDRSTALAVGTMMVLVGLTMPFVPPNPWIGIRTSRTLSDRRVWAETHRLSSLVWVAGGVLLAAMGVAGWNPLVALIVIVAAVVAVSAAVSYAVTKRVQRQ</sequence>
<organism evidence="4 5">
    <name type="scientific">Thermaerobacter composti</name>
    <dbReference type="NCBI Taxonomy" id="554949"/>
    <lineage>
        <taxon>Bacteria</taxon>
        <taxon>Bacillati</taxon>
        <taxon>Bacillota</taxon>
        <taxon>Clostridia</taxon>
        <taxon>Eubacteriales</taxon>
        <taxon>Clostridiales Family XVII. Incertae Sedis</taxon>
        <taxon>Thermaerobacter</taxon>
    </lineage>
</organism>
<feature type="transmembrane region" description="Helical" evidence="2">
    <location>
        <begin position="309"/>
        <end position="330"/>
    </location>
</feature>
<feature type="transmembrane region" description="Helical" evidence="2">
    <location>
        <begin position="70"/>
        <end position="91"/>
    </location>
</feature>
<dbReference type="RefSeq" id="WP_318749959.1">
    <property type="nucleotide sequence ID" value="NZ_CP132508.1"/>
</dbReference>
<keyword evidence="2" id="KW-1133">Transmembrane helix</keyword>
<proteinExistence type="predicted"/>
<dbReference type="PANTHER" id="PTHR37810">
    <property type="entry name" value="IMMUNITY PROTEIN SDPI"/>
    <property type="match status" value="1"/>
</dbReference>
<evidence type="ECO:0000259" key="3">
    <source>
        <dbReference type="Pfam" id="PF07853"/>
    </source>
</evidence>
<feature type="transmembrane region" description="Helical" evidence="2">
    <location>
        <begin position="123"/>
        <end position="144"/>
    </location>
</feature>
<dbReference type="Proteomes" id="UP001304683">
    <property type="component" value="Chromosome"/>
</dbReference>
<feature type="region of interest" description="Disordered" evidence="1">
    <location>
        <begin position="178"/>
        <end position="202"/>
    </location>
</feature>
<reference evidence="4 5" key="1">
    <citation type="submission" date="2023-08" db="EMBL/GenBank/DDBJ databases">
        <title>Genome sequence of Thermaerobacter compostii strain Ins1, a spore-forming filamentous bacterium isolated from a deep geothermal reservoir.</title>
        <authorList>
            <person name="Bregnard D."/>
            <person name="Gonzalez D."/>
            <person name="Junier P."/>
        </authorList>
    </citation>
    <scope>NUCLEOTIDE SEQUENCE [LARGE SCALE GENOMIC DNA]</scope>
    <source>
        <strain evidence="4 5">Ins1</strain>
    </source>
</reference>
<evidence type="ECO:0000256" key="2">
    <source>
        <dbReference type="SAM" id="Phobius"/>
    </source>
</evidence>
<protein>
    <submittedName>
        <fullName evidence="4">DUF1648 domain-containing protein</fullName>
    </submittedName>
</protein>
<feature type="transmembrane region" description="Helical" evidence="2">
    <location>
        <begin position="285"/>
        <end position="303"/>
    </location>
</feature>
<dbReference type="Pfam" id="PF07853">
    <property type="entry name" value="DUF1648"/>
    <property type="match status" value="1"/>
</dbReference>
<name>A0ABZ0QM03_9FIRM</name>
<dbReference type="InterPro" id="IPR012867">
    <property type="entry name" value="DUF1648"/>
</dbReference>
<accession>A0ABZ0QM03</accession>
<dbReference type="EMBL" id="CP132508">
    <property type="protein sequence ID" value="WPD18068.1"/>
    <property type="molecule type" value="Genomic_DNA"/>
</dbReference>
<gene>
    <name evidence="4" type="ORF">Q5761_06635</name>
</gene>
<dbReference type="InterPro" id="IPR025962">
    <property type="entry name" value="SdpI/YhfL"/>
</dbReference>
<evidence type="ECO:0000256" key="1">
    <source>
        <dbReference type="SAM" id="MobiDB-lite"/>
    </source>
</evidence>
<keyword evidence="2" id="KW-0472">Membrane</keyword>
<evidence type="ECO:0000313" key="5">
    <source>
        <dbReference type="Proteomes" id="UP001304683"/>
    </source>
</evidence>
<keyword evidence="2" id="KW-0812">Transmembrane</keyword>
<dbReference type="Pfam" id="PF13630">
    <property type="entry name" value="SdpI"/>
    <property type="match status" value="1"/>
</dbReference>